<evidence type="ECO:0000259" key="1">
    <source>
        <dbReference type="Pfam" id="PF01832"/>
    </source>
</evidence>
<dbReference type="InterPro" id="IPR002901">
    <property type="entry name" value="MGlyc_endo_b_GlcNAc-like_dom"/>
</dbReference>
<evidence type="ECO:0000313" key="3">
    <source>
        <dbReference type="Proteomes" id="UP000548423"/>
    </source>
</evidence>
<dbReference type="SUPFAM" id="SSF53955">
    <property type="entry name" value="Lysozyme-like"/>
    <property type="match status" value="1"/>
</dbReference>
<sequence>MIIGDDWFTKNMLVNSLYRSESLRNKLTSQTEASELFSQVLNQLLNGNDLHLPDTAQPKINSFDLNLYSSINPYSNMPAMPISTGEPFRYQYIHPEKINQVLDRKLTGMGEAIVRAGQKHNIDPALLAAVAIHETGNGTSKAANEKNNVAGMMGKNGLKSYASVEESIMDMARNLSKNYLGEGLSSISQIGAKYAPIGAANDPTNLNNHWVTGVTRFLNQLKA</sequence>
<organism evidence="2 3">
    <name type="scientific">Neobacillus niacini</name>
    <dbReference type="NCBI Taxonomy" id="86668"/>
    <lineage>
        <taxon>Bacteria</taxon>
        <taxon>Bacillati</taxon>
        <taxon>Bacillota</taxon>
        <taxon>Bacilli</taxon>
        <taxon>Bacillales</taxon>
        <taxon>Bacillaceae</taxon>
        <taxon>Neobacillus</taxon>
    </lineage>
</organism>
<name>A0A852TGL6_9BACI</name>
<protein>
    <recommendedName>
        <fullName evidence="1">Mannosyl-glycoprotein endo-beta-N-acetylglucosamidase-like domain-containing protein</fullName>
    </recommendedName>
</protein>
<comment type="caution">
    <text evidence="2">The sequence shown here is derived from an EMBL/GenBank/DDBJ whole genome shotgun (WGS) entry which is preliminary data.</text>
</comment>
<accession>A0A852TGL6</accession>
<dbReference type="Pfam" id="PF01832">
    <property type="entry name" value="Glucosaminidase"/>
    <property type="match status" value="1"/>
</dbReference>
<dbReference type="GO" id="GO:0004040">
    <property type="term" value="F:amidase activity"/>
    <property type="evidence" value="ECO:0007669"/>
    <property type="project" value="InterPro"/>
</dbReference>
<dbReference type="Gene3D" id="1.10.530.10">
    <property type="match status" value="1"/>
</dbReference>
<gene>
    <name evidence="2" type="ORF">F4694_003537</name>
</gene>
<dbReference type="EMBL" id="JACCBX010000007">
    <property type="protein sequence ID" value="NYE06757.1"/>
    <property type="molecule type" value="Genomic_DNA"/>
</dbReference>
<proteinExistence type="predicted"/>
<reference evidence="3" key="1">
    <citation type="submission" date="2020-07" db="EMBL/GenBank/DDBJ databases">
        <authorList>
            <person name="Partida-Martinez L."/>
            <person name="Huntemann M."/>
            <person name="Clum A."/>
            <person name="Wang J."/>
            <person name="Palaniappan K."/>
            <person name="Ritter S."/>
            <person name="Chen I.-M."/>
            <person name="Stamatis D."/>
            <person name="Reddy T."/>
            <person name="O'Malley R."/>
            <person name="Daum C."/>
            <person name="Shapiro N."/>
            <person name="Ivanova N."/>
            <person name="Kyrpides N."/>
            <person name="Woyke T."/>
        </authorList>
    </citation>
    <scope>NUCLEOTIDE SEQUENCE [LARGE SCALE GENOMIC DNA]</scope>
    <source>
        <strain evidence="3">AT2.8</strain>
    </source>
</reference>
<evidence type="ECO:0000313" key="2">
    <source>
        <dbReference type="EMBL" id="NYE06757.1"/>
    </source>
</evidence>
<feature type="domain" description="Mannosyl-glycoprotein endo-beta-N-acetylglucosamidase-like" evidence="1">
    <location>
        <begin position="111"/>
        <end position="203"/>
    </location>
</feature>
<reference evidence="3" key="2">
    <citation type="submission" date="2020-08" db="EMBL/GenBank/DDBJ databases">
        <title>The Agave Microbiome: Exploring the role of microbial communities in plant adaptations to desert environments.</title>
        <authorList>
            <person name="Partida-Martinez L.P."/>
        </authorList>
    </citation>
    <scope>NUCLEOTIDE SEQUENCE [LARGE SCALE GENOMIC DNA]</scope>
    <source>
        <strain evidence="3">AT2.8</strain>
    </source>
</reference>
<dbReference type="AlphaFoldDB" id="A0A852TGL6"/>
<dbReference type="InterPro" id="IPR023346">
    <property type="entry name" value="Lysozyme-like_dom_sf"/>
</dbReference>
<dbReference type="Proteomes" id="UP000548423">
    <property type="component" value="Unassembled WGS sequence"/>
</dbReference>